<evidence type="ECO:0000256" key="2">
    <source>
        <dbReference type="SAM" id="MobiDB-lite"/>
    </source>
</evidence>
<dbReference type="Pfam" id="PF00098">
    <property type="entry name" value="zf-CCHC"/>
    <property type="match status" value="1"/>
</dbReference>
<dbReference type="PROSITE" id="PS50158">
    <property type="entry name" value="ZF_CCHC"/>
    <property type="match status" value="2"/>
</dbReference>
<feature type="compositionally biased region" description="Low complexity" evidence="2">
    <location>
        <begin position="46"/>
        <end position="64"/>
    </location>
</feature>
<dbReference type="SUPFAM" id="SSF57756">
    <property type="entry name" value="Retrovirus zinc finger-like domains"/>
    <property type="match status" value="2"/>
</dbReference>
<evidence type="ECO:0000259" key="3">
    <source>
        <dbReference type="PROSITE" id="PS50158"/>
    </source>
</evidence>
<organism evidence="4 5">
    <name type="scientific">Aspergillus mulundensis</name>
    <dbReference type="NCBI Taxonomy" id="1810919"/>
    <lineage>
        <taxon>Eukaryota</taxon>
        <taxon>Fungi</taxon>
        <taxon>Dikarya</taxon>
        <taxon>Ascomycota</taxon>
        <taxon>Pezizomycotina</taxon>
        <taxon>Eurotiomycetes</taxon>
        <taxon>Eurotiomycetidae</taxon>
        <taxon>Eurotiales</taxon>
        <taxon>Aspergillaceae</taxon>
        <taxon>Aspergillus</taxon>
        <taxon>Aspergillus subgen. Nidulantes</taxon>
    </lineage>
</organism>
<evidence type="ECO:0000313" key="5">
    <source>
        <dbReference type="Proteomes" id="UP000256690"/>
    </source>
</evidence>
<protein>
    <recommendedName>
        <fullName evidence="3">CCHC-type domain-containing protein</fullName>
    </recommendedName>
</protein>
<dbReference type="Gene3D" id="4.10.60.10">
    <property type="entry name" value="Zinc finger, CCHC-type"/>
    <property type="match status" value="1"/>
</dbReference>
<name>A0A3D8QH06_9EURO</name>
<evidence type="ECO:0000256" key="1">
    <source>
        <dbReference type="PROSITE-ProRule" id="PRU00047"/>
    </source>
</evidence>
<proteinExistence type="predicted"/>
<sequence>MATRQPLPPRQPLRASAQNAANRRCWNCDRIGHLARDCRLSKQVFGQPGRPNRPQQPDQAPARQENPHPETAPFRGRDPKQWECYACGVPGHARSGCPLMTRGTGRGTRYQDHRRTYDPRRRQEPRRQDEPRNRQNRPRFQTGKDNVQLDPRHRLNLRPRQEASRIRKSPPPKRDPVAALRKEISALGLQTPARGFAVVPSWRTPKTKATSDEEWLPSSGQSESPTVDDSSTYAHVLFYPLQQWAD</sequence>
<keyword evidence="1" id="KW-0479">Metal-binding</keyword>
<comment type="caution">
    <text evidence="4">The sequence shown here is derived from an EMBL/GenBank/DDBJ whole genome shotgun (WGS) entry which is preliminary data.</text>
</comment>
<dbReference type="InterPro" id="IPR036875">
    <property type="entry name" value="Znf_CCHC_sf"/>
</dbReference>
<keyword evidence="5" id="KW-1185">Reference proteome</keyword>
<accession>A0A3D8QH06</accession>
<feature type="region of interest" description="Disordered" evidence="2">
    <location>
        <begin position="1"/>
        <end position="21"/>
    </location>
</feature>
<gene>
    <name evidence="4" type="ORF">DSM5745_10624</name>
</gene>
<reference evidence="4 5" key="1">
    <citation type="journal article" date="2018" name="IMA Fungus">
        <title>IMA Genome-F 9: Draft genome sequence of Annulohypoxylon stygium, Aspergillus mulundensis, Berkeleyomyces basicola (syn. Thielaviopsis basicola), Ceratocystis smalleyi, two Cercospora beticola strains, Coleophoma cylindrospora, Fusarium fracticaudum, Phialophora cf. hyalina, and Morchella septimelata.</title>
        <authorList>
            <person name="Wingfield B.D."/>
            <person name="Bills G.F."/>
            <person name="Dong Y."/>
            <person name="Huang W."/>
            <person name="Nel W.J."/>
            <person name="Swalarsk-Parry B.S."/>
            <person name="Vaghefi N."/>
            <person name="Wilken P.M."/>
            <person name="An Z."/>
            <person name="de Beer Z.W."/>
            <person name="De Vos L."/>
            <person name="Chen L."/>
            <person name="Duong T.A."/>
            <person name="Gao Y."/>
            <person name="Hammerbacher A."/>
            <person name="Kikkert J.R."/>
            <person name="Li Y."/>
            <person name="Li H."/>
            <person name="Li K."/>
            <person name="Li Q."/>
            <person name="Liu X."/>
            <person name="Ma X."/>
            <person name="Naidoo K."/>
            <person name="Pethybridge S.J."/>
            <person name="Sun J."/>
            <person name="Steenkamp E.T."/>
            <person name="van der Nest M.A."/>
            <person name="van Wyk S."/>
            <person name="Wingfield M.J."/>
            <person name="Xiong C."/>
            <person name="Yue Q."/>
            <person name="Zhang X."/>
        </authorList>
    </citation>
    <scope>NUCLEOTIDE SEQUENCE [LARGE SCALE GENOMIC DNA]</scope>
    <source>
        <strain evidence="4 5">DSM 5745</strain>
    </source>
</reference>
<feature type="domain" description="CCHC-type" evidence="3">
    <location>
        <begin position="84"/>
        <end position="98"/>
    </location>
</feature>
<feature type="compositionally biased region" description="Polar residues" evidence="2">
    <location>
        <begin position="218"/>
        <end position="229"/>
    </location>
</feature>
<dbReference type="GO" id="GO:0008270">
    <property type="term" value="F:zinc ion binding"/>
    <property type="evidence" value="ECO:0007669"/>
    <property type="project" value="UniProtKB-KW"/>
</dbReference>
<keyword evidence="1" id="KW-0862">Zinc</keyword>
<dbReference type="InterPro" id="IPR001878">
    <property type="entry name" value="Znf_CCHC"/>
</dbReference>
<dbReference type="AlphaFoldDB" id="A0A3D8QH06"/>
<dbReference type="RefSeq" id="XP_026598658.1">
    <property type="nucleotide sequence ID" value="XM_026752640.1"/>
</dbReference>
<dbReference type="GeneID" id="38120994"/>
<dbReference type="SMART" id="SM00343">
    <property type="entry name" value="ZnF_C2HC"/>
    <property type="match status" value="2"/>
</dbReference>
<dbReference type="GO" id="GO:0003676">
    <property type="term" value="F:nucleic acid binding"/>
    <property type="evidence" value="ECO:0007669"/>
    <property type="project" value="InterPro"/>
</dbReference>
<feature type="compositionally biased region" description="Pro residues" evidence="2">
    <location>
        <begin position="1"/>
        <end position="11"/>
    </location>
</feature>
<dbReference type="EMBL" id="PVWQ01000017">
    <property type="protein sequence ID" value="RDW61126.1"/>
    <property type="molecule type" value="Genomic_DNA"/>
</dbReference>
<keyword evidence="1" id="KW-0863">Zinc-finger</keyword>
<feature type="region of interest" description="Disordered" evidence="2">
    <location>
        <begin position="204"/>
        <end position="229"/>
    </location>
</feature>
<feature type="domain" description="CCHC-type" evidence="3">
    <location>
        <begin position="23"/>
        <end position="39"/>
    </location>
</feature>
<feature type="region of interest" description="Disordered" evidence="2">
    <location>
        <begin position="42"/>
        <end position="176"/>
    </location>
</feature>
<evidence type="ECO:0000313" key="4">
    <source>
        <dbReference type="EMBL" id="RDW61126.1"/>
    </source>
</evidence>
<dbReference type="Proteomes" id="UP000256690">
    <property type="component" value="Unassembled WGS sequence"/>
</dbReference>
<feature type="compositionally biased region" description="Basic and acidic residues" evidence="2">
    <location>
        <begin position="109"/>
        <end position="133"/>
    </location>
</feature>